<sequence length="418" mass="46446">MTAAEKPRTHKVGPHTMHVNRIQPTSANRMPLYVMCTPDRWGLRYSDEEKGALAYPVARDYAKEILQTLTTQVQWGEAYFGPPGRTPTLKLQWPLEPGNQIKNLSELLRPHIAKALTSPTAGFGIPWGAVPRSMGLYSPSADRPSGEQGAFTVNDWSLRLNVGMLKAMFGIKASEVAPESDAASRADQIEPLQILADTLYHEARHCQQWFWVYALVQQYPDNFPDTPNIAQWPTALASGGKQNNQVDQAQSVVTLAASQPIPTDPLALASLKRMAVGLYLYTLNIWRYNKAGVHYPPFIRTTRELDEEIRRARAHAIDLLQHVGVGGTPIDVDAMVAEPSRCYCDYTARPWENDAFFCGETATAYWKSTVDPHRALDIHESDQCSRAYELADAHQKKLTRLADAAGARTSDSSSGESQ</sequence>
<proteinExistence type="predicted"/>
<organism evidence="2 3">
    <name type="scientific">Paraburkholderia antibiotica</name>
    <dbReference type="NCBI Taxonomy" id="2728839"/>
    <lineage>
        <taxon>Bacteria</taxon>
        <taxon>Pseudomonadati</taxon>
        <taxon>Pseudomonadota</taxon>
        <taxon>Betaproteobacteria</taxon>
        <taxon>Burkholderiales</taxon>
        <taxon>Burkholderiaceae</taxon>
        <taxon>Paraburkholderia</taxon>
    </lineage>
</organism>
<gene>
    <name evidence="2" type="ORF">HHL14_07395</name>
</gene>
<accession>A0A7X9ZXI7</accession>
<dbReference type="RefSeq" id="WP_206002241.1">
    <property type="nucleotide sequence ID" value="NZ_JABBFZ010000003.1"/>
</dbReference>
<reference evidence="2 3" key="1">
    <citation type="submission" date="2020-04" db="EMBL/GenBank/DDBJ databases">
        <title>Paraburkholderia sp. G-4-1-8 isolated from soil.</title>
        <authorList>
            <person name="Dahal R.H."/>
        </authorList>
    </citation>
    <scope>NUCLEOTIDE SEQUENCE [LARGE SCALE GENOMIC DNA]</scope>
    <source>
        <strain evidence="2 3">G-4-1-8</strain>
    </source>
</reference>
<dbReference type="AlphaFoldDB" id="A0A7X9ZXI7"/>
<dbReference type="EMBL" id="JABBFZ010000003">
    <property type="protein sequence ID" value="NML30655.1"/>
    <property type="molecule type" value="Genomic_DNA"/>
</dbReference>
<protein>
    <recommendedName>
        <fullName evidence="4">Type IV secretion protein Rhs</fullName>
    </recommendedName>
</protein>
<feature type="region of interest" description="Disordered" evidence="1">
    <location>
        <begin position="1"/>
        <end position="23"/>
    </location>
</feature>
<evidence type="ECO:0000313" key="2">
    <source>
        <dbReference type="EMBL" id="NML30655.1"/>
    </source>
</evidence>
<keyword evidence="3" id="KW-1185">Reference proteome</keyword>
<evidence type="ECO:0008006" key="4">
    <source>
        <dbReference type="Google" id="ProtNLM"/>
    </source>
</evidence>
<dbReference type="Proteomes" id="UP000583127">
    <property type="component" value="Unassembled WGS sequence"/>
</dbReference>
<name>A0A7X9ZXI7_9BURK</name>
<evidence type="ECO:0000256" key="1">
    <source>
        <dbReference type="SAM" id="MobiDB-lite"/>
    </source>
</evidence>
<comment type="caution">
    <text evidence="2">The sequence shown here is derived from an EMBL/GenBank/DDBJ whole genome shotgun (WGS) entry which is preliminary data.</text>
</comment>
<evidence type="ECO:0000313" key="3">
    <source>
        <dbReference type="Proteomes" id="UP000583127"/>
    </source>
</evidence>